<evidence type="ECO:0000313" key="1">
    <source>
        <dbReference type="EMBL" id="KAG9236694.1"/>
    </source>
</evidence>
<dbReference type="Proteomes" id="UP000824998">
    <property type="component" value="Unassembled WGS sequence"/>
</dbReference>
<comment type="caution">
    <text evidence="1">The sequence shown here is derived from an EMBL/GenBank/DDBJ whole genome shotgun (WGS) entry which is preliminary data.</text>
</comment>
<organism evidence="1 2">
    <name type="scientific">Amylocarpus encephaloides</name>
    <dbReference type="NCBI Taxonomy" id="45428"/>
    <lineage>
        <taxon>Eukaryota</taxon>
        <taxon>Fungi</taxon>
        <taxon>Dikarya</taxon>
        <taxon>Ascomycota</taxon>
        <taxon>Pezizomycotina</taxon>
        <taxon>Leotiomycetes</taxon>
        <taxon>Helotiales</taxon>
        <taxon>Helotiales incertae sedis</taxon>
        <taxon>Amylocarpus</taxon>
    </lineage>
</organism>
<dbReference type="InterPro" id="IPR036291">
    <property type="entry name" value="NAD(P)-bd_dom_sf"/>
</dbReference>
<reference evidence="1" key="1">
    <citation type="journal article" date="2021" name="IMA Fungus">
        <title>Genomic characterization of three marine fungi, including Emericellopsis atlantica sp. nov. with signatures of a generalist lifestyle and marine biomass degradation.</title>
        <authorList>
            <person name="Hagestad O.C."/>
            <person name="Hou L."/>
            <person name="Andersen J.H."/>
            <person name="Hansen E.H."/>
            <person name="Altermark B."/>
            <person name="Li C."/>
            <person name="Kuhnert E."/>
            <person name="Cox R.J."/>
            <person name="Crous P.W."/>
            <person name="Spatafora J.W."/>
            <person name="Lail K."/>
            <person name="Amirebrahimi M."/>
            <person name="Lipzen A."/>
            <person name="Pangilinan J."/>
            <person name="Andreopoulos W."/>
            <person name="Hayes R.D."/>
            <person name="Ng V."/>
            <person name="Grigoriev I.V."/>
            <person name="Jackson S.A."/>
            <person name="Sutton T.D.S."/>
            <person name="Dobson A.D.W."/>
            <person name="Rama T."/>
        </authorList>
    </citation>
    <scope>NUCLEOTIDE SEQUENCE</scope>
    <source>
        <strain evidence="1">TRa018bII</strain>
    </source>
</reference>
<sequence>MGFVGSLFRQFVHPPPIPPTTNLGGQTILITRAHSGIGLEAARQCVGLEAEKVILAPTANTEIEIWILDMESFDSVMRFGQRANALPKLDVAILNAGVFKFEWRLHQRLDCEESRTTFTSDFLVIQSSHVDSISGTNHGKYMREGNITEVSSFVRSAE</sequence>
<protein>
    <recommendedName>
        <fullName evidence="3">Ketoreductase (KR) domain-containing protein</fullName>
    </recommendedName>
</protein>
<accession>A0A9P7YN26</accession>
<dbReference type="SUPFAM" id="SSF51735">
    <property type="entry name" value="NAD(P)-binding Rossmann-fold domains"/>
    <property type="match status" value="1"/>
</dbReference>
<gene>
    <name evidence="1" type="ORF">BJ875DRAFT_482001</name>
</gene>
<dbReference type="Gene3D" id="3.40.50.720">
    <property type="entry name" value="NAD(P)-binding Rossmann-like Domain"/>
    <property type="match status" value="1"/>
</dbReference>
<evidence type="ECO:0000313" key="2">
    <source>
        <dbReference type="Proteomes" id="UP000824998"/>
    </source>
</evidence>
<dbReference type="AlphaFoldDB" id="A0A9P7YN26"/>
<dbReference type="OrthoDB" id="542013at2759"/>
<proteinExistence type="predicted"/>
<name>A0A9P7YN26_9HELO</name>
<dbReference type="EMBL" id="MU251401">
    <property type="protein sequence ID" value="KAG9236694.1"/>
    <property type="molecule type" value="Genomic_DNA"/>
</dbReference>
<evidence type="ECO:0008006" key="3">
    <source>
        <dbReference type="Google" id="ProtNLM"/>
    </source>
</evidence>
<keyword evidence="2" id="KW-1185">Reference proteome</keyword>